<dbReference type="SUPFAM" id="SSF53448">
    <property type="entry name" value="Nucleotide-diphospho-sugar transferases"/>
    <property type="match status" value="1"/>
</dbReference>
<dbReference type="PANTHER" id="PTHR43777:SF1">
    <property type="entry name" value="MOLYBDENUM COFACTOR CYTIDYLYLTRANSFERASE"/>
    <property type="match status" value="1"/>
</dbReference>
<dbReference type="CDD" id="cd04182">
    <property type="entry name" value="GT_2_like_f"/>
    <property type="match status" value="1"/>
</dbReference>
<dbReference type="Pfam" id="PF12804">
    <property type="entry name" value="NTP_transf_3"/>
    <property type="match status" value="1"/>
</dbReference>
<keyword evidence="1" id="KW-0460">Magnesium</keyword>
<protein>
    <submittedName>
        <fullName evidence="3">Molybdopterin-guanine dinucleotide biosynthesis protein MobA</fullName>
    </submittedName>
</protein>
<dbReference type="InterPro" id="IPR025877">
    <property type="entry name" value="MobA-like_NTP_Trfase"/>
</dbReference>
<evidence type="ECO:0000256" key="1">
    <source>
        <dbReference type="ARBA" id="ARBA00022842"/>
    </source>
</evidence>
<accession>A0A2L0S057</accession>
<dbReference type="GO" id="GO:0016779">
    <property type="term" value="F:nucleotidyltransferase activity"/>
    <property type="evidence" value="ECO:0007669"/>
    <property type="project" value="UniProtKB-ARBA"/>
</dbReference>
<organism evidence="3 4">
    <name type="scientific">Pseudomonas orientalis</name>
    <dbReference type="NCBI Taxonomy" id="76758"/>
    <lineage>
        <taxon>Bacteria</taxon>
        <taxon>Pseudomonadati</taxon>
        <taxon>Pseudomonadota</taxon>
        <taxon>Gammaproteobacteria</taxon>
        <taxon>Pseudomonadales</taxon>
        <taxon>Pseudomonadaceae</taxon>
        <taxon>Pseudomonas</taxon>
    </lineage>
</organism>
<evidence type="ECO:0000259" key="2">
    <source>
        <dbReference type="Pfam" id="PF12804"/>
    </source>
</evidence>
<dbReference type="InterPro" id="IPR029044">
    <property type="entry name" value="Nucleotide-diphossugar_trans"/>
</dbReference>
<evidence type="ECO:0000313" key="4">
    <source>
        <dbReference type="Proteomes" id="UP000239888"/>
    </source>
</evidence>
<dbReference type="AlphaFoldDB" id="A0A2L0S057"/>
<gene>
    <name evidence="3" type="ORF">BOP93_19595</name>
</gene>
<reference evidence="3 4" key="1">
    <citation type="journal article" date="2018" name="Front. Microbiol.">
        <title>Pseudomonas orientalis F9: A Potent Antagonist against Phytopathogens with Phytotoxic Effect in the Apple Flower.</title>
        <authorList>
            <person name="Zengerer V."/>
            <person name="Schmid M."/>
            <person name="Bieri M."/>
            <person name="Muller D.C."/>
            <person name="Remus-Emsermann M.N.P."/>
            <person name="Ahrens C.H."/>
            <person name="Pelludat C."/>
        </authorList>
    </citation>
    <scope>NUCLEOTIDE SEQUENCE [LARGE SCALE GENOMIC DNA]</scope>
    <source>
        <strain evidence="3 4">F9</strain>
    </source>
</reference>
<proteinExistence type="predicted"/>
<sequence>MIAAIILAAGRSSRFRAVTGQDKLLASCVGRDGVTRSVLDHVLVNLPPSVGRRLVVTAYDQAEIIRLGQTRGCQVLTLSSTGMADSIAQAVAASSDAEGWLIVLGDMPFILTSTIESVVAGLTVDTIRVPVHTEKYGHPVAFGRGCAQALMELSGDGGARPLFAAFQVTPVNVIDPGVLWDVDVPTGLQWEQVRVPTR</sequence>
<dbReference type="KEGG" id="poi:BOP93_19595"/>
<dbReference type="Gene3D" id="3.90.550.10">
    <property type="entry name" value="Spore Coat Polysaccharide Biosynthesis Protein SpsA, Chain A"/>
    <property type="match status" value="1"/>
</dbReference>
<dbReference type="Proteomes" id="UP000239888">
    <property type="component" value="Chromosome"/>
</dbReference>
<dbReference type="PANTHER" id="PTHR43777">
    <property type="entry name" value="MOLYBDENUM COFACTOR CYTIDYLYLTRANSFERASE"/>
    <property type="match status" value="1"/>
</dbReference>
<dbReference type="EMBL" id="CP018049">
    <property type="protein sequence ID" value="AUZ47707.1"/>
    <property type="molecule type" value="Genomic_DNA"/>
</dbReference>
<evidence type="ECO:0000313" key="3">
    <source>
        <dbReference type="EMBL" id="AUZ47707.1"/>
    </source>
</evidence>
<dbReference type="RefSeq" id="WP_104504425.1">
    <property type="nucleotide sequence ID" value="NZ_CP018049.1"/>
</dbReference>
<feature type="domain" description="MobA-like NTP transferase" evidence="2">
    <location>
        <begin position="4"/>
        <end position="165"/>
    </location>
</feature>
<name>A0A2L0S057_9PSED</name>